<comment type="caution">
    <text evidence="3">The sequence shown here is derived from an EMBL/GenBank/DDBJ whole genome shotgun (WGS) entry which is preliminary data.</text>
</comment>
<proteinExistence type="predicted"/>
<dbReference type="Pfam" id="PF10442">
    <property type="entry name" value="FIST_C"/>
    <property type="match status" value="1"/>
</dbReference>
<accession>A0A2U3BBH5</accession>
<dbReference type="InterPro" id="IPR019494">
    <property type="entry name" value="FIST_C"/>
</dbReference>
<keyword evidence="3" id="KW-0808">Transferase</keyword>
<dbReference type="PANTHER" id="PTHR40252">
    <property type="entry name" value="BLR0328 PROTEIN"/>
    <property type="match status" value="1"/>
</dbReference>
<feature type="domain" description="FIST C-domain" evidence="2">
    <location>
        <begin position="240"/>
        <end position="387"/>
    </location>
</feature>
<protein>
    <submittedName>
        <fullName evidence="3">Histidine kinase</fullName>
    </submittedName>
</protein>
<evidence type="ECO:0000313" key="3">
    <source>
        <dbReference type="EMBL" id="PWI34140.1"/>
    </source>
</evidence>
<keyword evidence="3" id="KW-0418">Kinase</keyword>
<dbReference type="SMART" id="SM01204">
    <property type="entry name" value="FIST_C"/>
    <property type="match status" value="1"/>
</dbReference>
<name>A0A2U3BBH5_9VIBR</name>
<dbReference type="AlphaFoldDB" id="A0A2U3BBH5"/>
<dbReference type="EMBL" id="QFWT01000003">
    <property type="protein sequence ID" value="PWI34140.1"/>
    <property type="molecule type" value="Genomic_DNA"/>
</dbReference>
<evidence type="ECO:0000259" key="2">
    <source>
        <dbReference type="SMART" id="SM01204"/>
    </source>
</evidence>
<keyword evidence="4" id="KW-1185">Reference proteome</keyword>
<evidence type="ECO:0000259" key="1">
    <source>
        <dbReference type="SMART" id="SM00897"/>
    </source>
</evidence>
<dbReference type="InterPro" id="IPR013702">
    <property type="entry name" value="FIST_domain_N"/>
</dbReference>
<reference evidence="3 4" key="1">
    <citation type="submission" date="2018-05" db="EMBL/GenBank/DDBJ databases">
        <title>Vibrio limimaris sp. nov., isolated from marine sediment.</title>
        <authorList>
            <person name="Li C.-M."/>
        </authorList>
    </citation>
    <scope>NUCLEOTIDE SEQUENCE [LARGE SCALE GENOMIC DNA]</scope>
    <source>
        <strain evidence="3 4">E4404</strain>
    </source>
</reference>
<gene>
    <name evidence="3" type="ORF">DI392_08105</name>
</gene>
<dbReference type="Proteomes" id="UP000245362">
    <property type="component" value="Unassembled WGS sequence"/>
</dbReference>
<sequence>MKDICLKNMQLASAFSNHTDIISAVSSLSAQLAGKVEPSFMVCYYTENYDATSLADELKNAFPGIPFHGCSSCQGVMTDKGYHIAPAVALLAIDDLESSAYGAYYQTFSNNSPTAESVTQCTVKAVEGAIDSANRKGELPSLLLLHASIGNEELIIDAIKNKFGFHIPLIGGSAADNGNFQHSSFLTDKGAASEGVSVSVFYPSTSISTYFSTGYLPTEIYGVATKVKGRTLYTIDNQPALEVYKEWIYEHSGKREVGHYLFNQTMAYPLGRIVGTLYEKPFYKLSHLLRSTEDGGVEVFSNIKEGERLYLMQGSSELLVSRASRVVEAAKNENIFSFPLNGGINIFCAGSMVLVKDRMDEVCDLLRYSYRESPFICPFTFGEQGRFLNEENVHGNLMASTALFYANTIENR</sequence>
<dbReference type="PANTHER" id="PTHR40252:SF2">
    <property type="entry name" value="BLR0328 PROTEIN"/>
    <property type="match status" value="1"/>
</dbReference>
<feature type="domain" description="FIST" evidence="1">
    <location>
        <begin position="37"/>
        <end position="239"/>
    </location>
</feature>
<dbReference type="SMART" id="SM00897">
    <property type="entry name" value="FIST"/>
    <property type="match status" value="1"/>
</dbReference>
<evidence type="ECO:0000313" key="4">
    <source>
        <dbReference type="Proteomes" id="UP000245362"/>
    </source>
</evidence>
<dbReference type="Pfam" id="PF08495">
    <property type="entry name" value="FIST"/>
    <property type="match status" value="1"/>
</dbReference>
<dbReference type="GO" id="GO:0016301">
    <property type="term" value="F:kinase activity"/>
    <property type="evidence" value="ECO:0007669"/>
    <property type="project" value="UniProtKB-KW"/>
</dbReference>
<organism evidence="3 4">
    <name type="scientific">Vibrio albus</name>
    <dbReference type="NCBI Taxonomy" id="2200953"/>
    <lineage>
        <taxon>Bacteria</taxon>
        <taxon>Pseudomonadati</taxon>
        <taxon>Pseudomonadota</taxon>
        <taxon>Gammaproteobacteria</taxon>
        <taxon>Vibrionales</taxon>
        <taxon>Vibrionaceae</taxon>
        <taxon>Vibrio</taxon>
    </lineage>
</organism>